<comment type="caution">
    <text evidence="1">The sequence shown here is derived from an EMBL/GenBank/DDBJ whole genome shotgun (WGS) entry which is preliminary data.</text>
</comment>
<name>A0A1Y2FVN9_9BASI</name>
<evidence type="ECO:0000313" key="2">
    <source>
        <dbReference type="Proteomes" id="UP000193467"/>
    </source>
</evidence>
<protein>
    <recommendedName>
        <fullName evidence="3">F-box domain-containing protein</fullName>
    </recommendedName>
</protein>
<dbReference type="EMBL" id="MCGR01000014">
    <property type="protein sequence ID" value="ORY86755.1"/>
    <property type="molecule type" value="Genomic_DNA"/>
</dbReference>
<accession>A0A1Y2FVN9</accession>
<reference evidence="1 2" key="1">
    <citation type="submission" date="2016-07" db="EMBL/GenBank/DDBJ databases">
        <title>Pervasive Adenine N6-methylation of Active Genes in Fungi.</title>
        <authorList>
            <consortium name="DOE Joint Genome Institute"/>
            <person name="Mondo S.J."/>
            <person name="Dannebaum R.O."/>
            <person name="Kuo R.C."/>
            <person name="Labutti K."/>
            <person name="Haridas S."/>
            <person name="Kuo A."/>
            <person name="Salamov A."/>
            <person name="Ahrendt S.R."/>
            <person name="Lipzen A."/>
            <person name="Sullivan W."/>
            <person name="Andreopoulos W.B."/>
            <person name="Clum A."/>
            <person name="Lindquist E."/>
            <person name="Daum C."/>
            <person name="Ramamoorthy G.K."/>
            <person name="Gryganskyi A."/>
            <person name="Culley D."/>
            <person name="Magnuson J.K."/>
            <person name="James T.Y."/>
            <person name="O'Malley M.A."/>
            <person name="Stajich J.E."/>
            <person name="Spatafora J.W."/>
            <person name="Visel A."/>
            <person name="Grigoriev I.V."/>
        </authorList>
    </citation>
    <scope>NUCLEOTIDE SEQUENCE [LARGE SCALE GENOMIC DNA]</scope>
    <source>
        <strain evidence="1 2">62-1032</strain>
    </source>
</reference>
<evidence type="ECO:0000313" key="1">
    <source>
        <dbReference type="EMBL" id="ORY86755.1"/>
    </source>
</evidence>
<sequence>MAPTLPPEVLLDILEQADPSTLRSSSRIARSFRVPSQYLLHRNLSLLTPTSLKAYQDACGTRRDFAARKLHLLMGTVGEEGIKVLEKAHAMRELVLKSERRKVKAEVLEQKNLAGLTDLRLEAPFAAPESSSLSFPFSLASLTIRGLYSSLPTAVLDALVASSLATLTTLDIDAYGSNTSASTFFSSLLPLAPHLLSLELHGSDRRVEPIFPFLALARRLETFTCWEPTLPLLCALPPSVKTLNIGANFTWAHDFSKHSYEEMLTRSGLLNQLETIEWTGISMYTLKAQRGGELLLAECERRGIEVVFGVPSLSAYGINCT</sequence>
<dbReference type="OrthoDB" id="2521111at2759"/>
<dbReference type="AlphaFoldDB" id="A0A1Y2FVN9"/>
<organism evidence="1 2">
    <name type="scientific">Leucosporidium creatinivorum</name>
    <dbReference type="NCBI Taxonomy" id="106004"/>
    <lineage>
        <taxon>Eukaryota</taxon>
        <taxon>Fungi</taxon>
        <taxon>Dikarya</taxon>
        <taxon>Basidiomycota</taxon>
        <taxon>Pucciniomycotina</taxon>
        <taxon>Microbotryomycetes</taxon>
        <taxon>Leucosporidiales</taxon>
        <taxon>Leucosporidium</taxon>
    </lineage>
</organism>
<proteinExistence type="predicted"/>
<evidence type="ECO:0008006" key="3">
    <source>
        <dbReference type="Google" id="ProtNLM"/>
    </source>
</evidence>
<dbReference type="InParanoid" id="A0A1Y2FVN9"/>
<gene>
    <name evidence="1" type="ORF">BCR35DRAFT_302501</name>
</gene>
<keyword evidence="2" id="KW-1185">Reference proteome</keyword>
<dbReference type="Proteomes" id="UP000193467">
    <property type="component" value="Unassembled WGS sequence"/>
</dbReference>